<dbReference type="AlphaFoldDB" id="A0A371YJL8"/>
<dbReference type="RefSeq" id="WP_107010046.1">
    <property type="nucleotide sequence ID" value="NZ_JAVIDQ010000010.1"/>
</dbReference>
<dbReference type="EMBL" id="JBHRSF010000062">
    <property type="protein sequence ID" value="MFC2996294.1"/>
    <property type="molecule type" value="Genomic_DNA"/>
</dbReference>
<evidence type="ECO:0000313" key="3">
    <source>
        <dbReference type="Proteomes" id="UP000240957"/>
    </source>
</evidence>
<dbReference type="Proteomes" id="UP000240957">
    <property type="component" value="Unassembled WGS sequence"/>
</dbReference>
<evidence type="ECO:0000313" key="1">
    <source>
        <dbReference type="EMBL" id="MFC2996294.1"/>
    </source>
</evidence>
<reference evidence="2 3" key="2">
    <citation type="submission" date="2018-08" db="EMBL/GenBank/DDBJ databases">
        <title>The draft genome of Acinetobacter sichuanensis strain WCHAc060041.</title>
        <authorList>
            <person name="Qin J."/>
            <person name="Feng Y."/>
            <person name="Zong Z."/>
        </authorList>
    </citation>
    <scope>NUCLEOTIDE SEQUENCE [LARGE SCALE GENOMIC DNA]</scope>
    <source>
        <strain evidence="2 3">WCHAc060041</strain>
    </source>
</reference>
<dbReference type="Proteomes" id="UP001595455">
    <property type="component" value="Unassembled WGS sequence"/>
</dbReference>
<dbReference type="OrthoDB" id="1149229at2"/>
<reference evidence="1" key="4">
    <citation type="submission" date="2024-09" db="EMBL/GenBank/DDBJ databases">
        <authorList>
            <person name="Sun Q."/>
            <person name="Mori K."/>
        </authorList>
    </citation>
    <scope>NUCLEOTIDE SEQUENCE</scope>
    <source>
        <strain evidence="1">KCTC 62575</strain>
    </source>
</reference>
<name>A0A371YJL8_9GAMM</name>
<comment type="caution">
    <text evidence="2">The sequence shown here is derived from an EMBL/GenBank/DDBJ whole genome shotgun (WGS) entry which is preliminary data.</text>
</comment>
<reference evidence="4" key="3">
    <citation type="journal article" date="2019" name="Int. J. Syst. Evol. Microbiol.">
        <title>The Global Catalogue of Microorganisms (GCM) 10K type strain sequencing project: providing services to taxonomists for standard genome sequencing and annotation.</title>
        <authorList>
            <consortium name="The Broad Institute Genomics Platform"/>
            <consortium name="The Broad Institute Genome Sequencing Center for Infectious Disease"/>
            <person name="Wu L."/>
            <person name="Ma J."/>
        </authorList>
    </citation>
    <scope>NUCLEOTIDE SEQUENCE [LARGE SCALE GENOMIC DNA]</scope>
    <source>
        <strain evidence="4">KCTC 62575</strain>
    </source>
</reference>
<gene>
    <name evidence="1" type="ORF">ACFODO_13645</name>
    <name evidence="2" type="ORF">C9E89_020670</name>
</gene>
<reference evidence="1" key="1">
    <citation type="journal article" date="2014" name="Int. J. Syst. Evol. Microbiol.">
        <title>Complete genome of a new Firmicutes species belonging to the dominant human colonic microbiota ('Ruminococcus bicirculans') reveals two chromosomes and a selective capacity to utilize plant glucans.</title>
        <authorList>
            <consortium name="NISC Comparative Sequencing Program"/>
            <person name="Wegmann U."/>
            <person name="Louis P."/>
            <person name="Goesmann A."/>
            <person name="Henrissat B."/>
            <person name="Duncan S.H."/>
            <person name="Flint H.J."/>
        </authorList>
    </citation>
    <scope>NUCLEOTIDE SEQUENCE</scope>
    <source>
        <strain evidence="1">KCTC 62575</strain>
    </source>
</reference>
<proteinExistence type="predicted"/>
<evidence type="ECO:0000313" key="2">
    <source>
        <dbReference type="EMBL" id="RFC81661.1"/>
    </source>
</evidence>
<sequence>MSAERYIFFKDKNWYTDNDKLIIKNLEDLRTFIKTDKENNTVLLRETYGKQGDWDYDVRFIFKATYIFLEISSHGPEITYDLKKLLNWIRSKTEIRVEDEDGVLSDW</sequence>
<evidence type="ECO:0000313" key="4">
    <source>
        <dbReference type="Proteomes" id="UP001595455"/>
    </source>
</evidence>
<organism evidence="2 3">
    <name type="scientific">Acinetobacter sichuanensis</name>
    <dbReference type="NCBI Taxonomy" id="2136183"/>
    <lineage>
        <taxon>Bacteria</taxon>
        <taxon>Pseudomonadati</taxon>
        <taxon>Pseudomonadota</taxon>
        <taxon>Gammaproteobacteria</taxon>
        <taxon>Moraxellales</taxon>
        <taxon>Moraxellaceae</taxon>
        <taxon>Acinetobacter</taxon>
    </lineage>
</organism>
<keyword evidence="4" id="KW-1185">Reference proteome</keyword>
<accession>A0A371YJL8</accession>
<dbReference type="EMBL" id="PYIX02000067">
    <property type="protein sequence ID" value="RFC81661.1"/>
    <property type="molecule type" value="Genomic_DNA"/>
</dbReference>
<protein>
    <submittedName>
        <fullName evidence="2">Uncharacterized protein</fullName>
    </submittedName>
</protein>